<name>A0A0S0MX88_BPPAM</name>
<dbReference type="Proteomes" id="UP000204009">
    <property type="component" value="Segment"/>
</dbReference>
<evidence type="ECO:0000313" key="2">
    <source>
        <dbReference type="Proteomes" id="UP000204009"/>
    </source>
</evidence>
<dbReference type="Gene3D" id="3.30.300.260">
    <property type="match status" value="1"/>
</dbReference>
<evidence type="ECO:0000313" key="1">
    <source>
        <dbReference type="EMBL" id="ALH23754.1"/>
    </source>
</evidence>
<dbReference type="OrthoDB" id="19606at10239"/>
<reference evidence="1 2" key="1">
    <citation type="journal article" date="2012" name="Appl. Environ. Microbiol.">
        <title>High Diversity and Novel Species of Pseudomonas aeruginosa Bacteriophages.</title>
        <authorList>
            <person name="Sepulveda-Robles O."/>
            <person name="Kameyama L."/>
            <person name="Guarneros G."/>
        </authorList>
    </citation>
    <scope>NUCLEOTIDE SEQUENCE [LARGE SCALE GENOMIC DNA]</scope>
</reference>
<sequence length="88" mass="10410">MELGEFEHRVCGIPCIVAVTSWEPFVPAKTFGPPEYCYPEEGGCGEWEIRDRRGRPAAWLERKMSEGERQRIDELVFEYMESQRDEFY</sequence>
<dbReference type="KEGG" id="vg:26623558"/>
<keyword evidence="2" id="KW-1185">Reference proteome</keyword>
<dbReference type="RefSeq" id="YP_009196333.1">
    <property type="nucleotide sequence ID" value="NC_028770.1"/>
</dbReference>
<protein>
    <submittedName>
        <fullName evidence="1">Uncharacterized protein</fullName>
    </submittedName>
</protein>
<dbReference type="EMBL" id="JQ067087">
    <property type="protein sequence ID" value="ALH23754.1"/>
    <property type="molecule type" value="Genomic_DNA"/>
</dbReference>
<accession>A0A0S0MX88</accession>
<organism evidence="1 2">
    <name type="scientific">Pseudomonas phage PaMx11</name>
    <dbReference type="NCBI Taxonomy" id="1175657"/>
    <lineage>
        <taxon>Viruses</taxon>
        <taxon>Duplodnaviria</taxon>
        <taxon>Heunggongvirae</taxon>
        <taxon>Uroviricota</taxon>
        <taxon>Caudoviricetes</taxon>
        <taxon>Mesyanzhinovviridae</taxon>
        <taxon>Bradleyvirinae</taxon>
        <taxon>Abidjanvirus</taxon>
        <taxon>Abidjanvirus PaMx11</taxon>
        <taxon>Pseudomonas virus PaMx11</taxon>
    </lineage>
</organism>
<dbReference type="Pfam" id="PF20788">
    <property type="entry name" value="YuA_Gp49"/>
    <property type="match status" value="1"/>
</dbReference>
<proteinExistence type="predicted"/>
<dbReference type="InterPro" id="IPR048374">
    <property type="entry name" value="YuA_Gp49-like"/>
</dbReference>
<dbReference type="GeneID" id="26623558"/>
<gene>
    <name evidence="1" type="ORF">PaMx11_80</name>
</gene>
<organismHost>
    <name type="scientific">Pseudomonas aeruginosa</name>
    <dbReference type="NCBI Taxonomy" id="287"/>
</organismHost>